<keyword evidence="3" id="KW-1185">Reference proteome</keyword>
<dbReference type="HOGENOM" id="CLU_1171789_0_0_1"/>
<dbReference type="RefSeq" id="XP_009066938.1">
    <property type="nucleotide sequence ID" value="XM_009068690.1"/>
</dbReference>
<dbReference type="EMBL" id="KB203918">
    <property type="protein sequence ID" value="ESO82435.1"/>
    <property type="molecule type" value="Genomic_DNA"/>
</dbReference>
<reference evidence="2 3" key="1">
    <citation type="journal article" date="2013" name="Nature">
        <title>Insights into bilaterian evolution from three spiralian genomes.</title>
        <authorList>
            <person name="Simakov O."/>
            <person name="Marletaz F."/>
            <person name="Cho S.J."/>
            <person name="Edsinger-Gonzales E."/>
            <person name="Havlak P."/>
            <person name="Hellsten U."/>
            <person name="Kuo D.H."/>
            <person name="Larsson T."/>
            <person name="Lv J."/>
            <person name="Arendt D."/>
            <person name="Savage R."/>
            <person name="Osoegawa K."/>
            <person name="de Jong P."/>
            <person name="Grimwood J."/>
            <person name="Chapman J.A."/>
            <person name="Shapiro H."/>
            <person name="Aerts A."/>
            <person name="Otillar R.P."/>
            <person name="Terry A.Y."/>
            <person name="Boore J.L."/>
            <person name="Grigoriev I.V."/>
            <person name="Lindberg D.R."/>
            <person name="Seaver E.C."/>
            <person name="Weisblat D.A."/>
            <person name="Putnam N.H."/>
            <person name="Rokhsar D.S."/>
        </authorList>
    </citation>
    <scope>NUCLEOTIDE SEQUENCE [LARGE SCALE GENOMIC DNA]</scope>
</reference>
<organism evidence="2 3">
    <name type="scientific">Lottia gigantea</name>
    <name type="common">Giant owl limpet</name>
    <dbReference type="NCBI Taxonomy" id="225164"/>
    <lineage>
        <taxon>Eukaryota</taxon>
        <taxon>Metazoa</taxon>
        <taxon>Spiralia</taxon>
        <taxon>Lophotrochozoa</taxon>
        <taxon>Mollusca</taxon>
        <taxon>Gastropoda</taxon>
        <taxon>Patellogastropoda</taxon>
        <taxon>Lottioidea</taxon>
        <taxon>Lottiidae</taxon>
        <taxon>Lottia</taxon>
    </lineage>
</organism>
<dbReference type="CTD" id="20241309"/>
<evidence type="ECO:0000313" key="2">
    <source>
        <dbReference type="EMBL" id="ESO82435.1"/>
    </source>
</evidence>
<sequence>MSDDEFDSSDSNGIKAVNISFKNKRKTKLSPLLNRRKTTYQNNSELGNENDAFKNLDFPSSRLSPSLGRRSPRLSPRTCSCGCIPRSDTDLTVPKCPECGQYRGFGNSAINAAWNEPLLGLNNACKLYTTEGLLKQNSNAGPRREQKGFDDLQVQDVEDTPSPIDYISIESKARLPKIVVTDMNKRSNQNVPSGTELATPVKLPPISPATPRASSPFKYSELYKTQEQDQGNEEIPE</sequence>
<dbReference type="AlphaFoldDB" id="V3ZJA1"/>
<dbReference type="GeneID" id="20241309"/>
<gene>
    <name evidence="2" type="ORF">LOTGIDRAFT_170066</name>
</gene>
<evidence type="ECO:0000256" key="1">
    <source>
        <dbReference type="SAM" id="MobiDB-lite"/>
    </source>
</evidence>
<dbReference type="Proteomes" id="UP000030746">
    <property type="component" value="Unassembled WGS sequence"/>
</dbReference>
<name>V3ZJA1_LOTGI</name>
<evidence type="ECO:0000313" key="3">
    <source>
        <dbReference type="Proteomes" id="UP000030746"/>
    </source>
</evidence>
<dbReference type="KEGG" id="lgi:LOTGIDRAFT_170066"/>
<accession>V3ZJA1</accession>
<feature type="region of interest" description="Disordered" evidence="1">
    <location>
        <begin position="185"/>
        <end position="237"/>
    </location>
</feature>
<proteinExistence type="predicted"/>
<protein>
    <submittedName>
        <fullName evidence="2">Uncharacterized protein</fullName>
    </submittedName>
</protein>